<protein>
    <recommendedName>
        <fullName evidence="4">Lipoprotein</fullName>
    </recommendedName>
</protein>
<dbReference type="Proteomes" id="UP001596067">
    <property type="component" value="Unassembled WGS sequence"/>
</dbReference>
<evidence type="ECO:0008006" key="4">
    <source>
        <dbReference type="Google" id="ProtNLM"/>
    </source>
</evidence>
<reference evidence="3" key="1">
    <citation type="journal article" date="2019" name="Int. J. Syst. Evol. Microbiol.">
        <title>The Global Catalogue of Microorganisms (GCM) 10K type strain sequencing project: providing services to taxonomists for standard genome sequencing and annotation.</title>
        <authorList>
            <consortium name="The Broad Institute Genomics Platform"/>
            <consortium name="The Broad Institute Genome Sequencing Center for Infectious Disease"/>
            <person name="Wu L."/>
            <person name="Ma J."/>
        </authorList>
    </citation>
    <scope>NUCLEOTIDE SEQUENCE [LARGE SCALE GENOMIC DNA]</scope>
    <source>
        <strain evidence="3">CGMCC 4.1469</strain>
    </source>
</reference>
<keyword evidence="3" id="KW-1185">Reference proteome</keyword>
<name>A0ABW1F7K6_9ACTN</name>
<gene>
    <name evidence="2" type="ORF">ACFP0N_33630</name>
</gene>
<evidence type="ECO:0000313" key="3">
    <source>
        <dbReference type="Proteomes" id="UP001596067"/>
    </source>
</evidence>
<dbReference type="SUPFAM" id="SSF82171">
    <property type="entry name" value="DPP6 N-terminal domain-like"/>
    <property type="match status" value="1"/>
</dbReference>
<organism evidence="2 3">
    <name type="scientific">Kitasatospora aburaviensis</name>
    <dbReference type="NCBI Taxonomy" id="67265"/>
    <lineage>
        <taxon>Bacteria</taxon>
        <taxon>Bacillati</taxon>
        <taxon>Actinomycetota</taxon>
        <taxon>Actinomycetes</taxon>
        <taxon>Kitasatosporales</taxon>
        <taxon>Streptomycetaceae</taxon>
        <taxon>Kitasatospora</taxon>
    </lineage>
</organism>
<feature type="chain" id="PRO_5047421986" description="Lipoprotein" evidence="1">
    <location>
        <begin position="21"/>
        <end position="386"/>
    </location>
</feature>
<evidence type="ECO:0000313" key="2">
    <source>
        <dbReference type="EMBL" id="MFC5889917.1"/>
    </source>
</evidence>
<accession>A0ABW1F7K6</accession>
<feature type="signal peptide" evidence="1">
    <location>
        <begin position="1"/>
        <end position="20"/>
    </location>
</feature>
<keyword evidence="1" id="KW-0732">Signal</keyword>
<proteinExistence type="predicted"/>
<comment type="caution">
    <text evidence="2">The sequence shown here is derived from an EMBL/GenBank/DDBJ whole genome shotgun (WGS) entry which is preliminary data.</text>
</comment>
<sequence>MRIGLGLRGTALLLVAAALAGCDSQGGREQPEERAAPTWTGPQIAGPGRVVIARCDRFAAQSPTTPDARVHVVTVTAYSVTDGAEVARQVATLPDGGSSDALCDPTHSWLSAEGERQAFNDDFTLLAGTVPGPGNKGKVATAFSVSGGAPVSAGSGAAPDDRVPVFQSGTSTLWYVTGDRHLTSRDLKHPSAAPTDRGTAPGQSFVLAGDQAWVRTPLEVKPDQAAVAPGGTVAVGGNLLWHRTDPAASFAEQYVEPAVLGPSLNGRTALPGSEAMPVCAARLWFDDRSLLCNARSTLLRVTFAADHSRVEKIEPLLPQEQALIPGAVLSPDGRSLAFLREWAGALDLYRLDLSAGATPVRIASLATDARTGSGGAGGDVRLVAWQ</sequence>
<dbReference type="EMBL" id="JBHSOD010000068">
    <property type="protein sequence ID" value="MFC5889917.1"/>
    <property type="molecule type" value="Genomic_DNA"/>
</dbReference>
<dbReference type="PROSITE" id="PS51257">
    <property type="entry name" value="PROKAR_LIPOPROTEIN"/>
    <property type="match status" value="1"/>
</dbReference>
<evidence type="ECO:0000256" key="1">
    <source>
        <dbReference type="SAM" id="SignalP"/>
    </source>
</evidence>
<dbReference type="RefSeq" id="WP_313761361.1">
    <property type="nucleotide sequence ID" value="NZ_BAAAVH010000040.1"/>
</dbReference>